<evidence type="ECO:0000313" key="7">
    <source>
        <dbReference type="Proteomes" id="UP000053558"/>
    </source>
</evidence>
<dbReference type="InterPro" id="IPR010829">
    <property type="entry name" value="Cerato-platanin"/>
</dbReference>
<gene>
    <name evidence="6" type="ORF">CONPUDRAFT_71002</name>
</gene>
<feature type="signal peptide" evidence="4">
    <location>
        <begin position="1"/>
        <end position="21"/>
    </location>
</feature>
<feature type="domain" description="Methyltransferase type 11" evidence="5">
    <location>
        <begin position="134"/>
        <end position="172"/>
    </location>
</feature>
<comment type="caution">
    <text evidence="6">The sequence shown here is derived from an EMBL/GenBank/DDBJ whole genome shotgun (WGS) entry which is preliminary data.</text>
</comment>
<reference evidence="7" key="1">
    <citation type="journal article" date="2012" name="Science">
        <title>The Paleozoic origin of enzymatic lignin decomposition reconstructed from 31 fungal genomes.</title>
        <authorList>
            <person name="Floudas D."/>
            <person name="Binder M."/>
            <person name="Riley R."/>
            <person name="Barry K."/>
            <person name="Blanchette R.A."/>
            <person name="Henrissat B."/>
            <person name="Martinez A.T."/>
            <person name="Otillar R."/>
            <person name="Spatafora J.W."/>
            <person name="Yadav J.S."/>
            <person name="Aerts A."/>
            <person name="Benoit I."/>
            <person name="Boyd A."/>
            <person name="Carlson A."/>
            <person name="Copeland A."/>
            <person name="Coutinho P.M."/>
            <person name="de Vries R.P."/>
            <person name="Ferreira P."/>
            <person name="Findley K."/>
            <person name="Foster B."/>
            <person name="Gaskell J."/>
            <person name="Glotzer D."/>
            <person name="Gorecki P."/>
            <person name="Heitman J."/>
            <person name="Hesse C."/>
            <person name="Hori C."/>
            <person name="Igarashi K."/>
            <person name="Jurgens J.A."/>
            <person name="Kallen N."/>
            <person name="Kersten P."/>
            <person name="Kohler A."/>
            <person name="Kuees U."/>
            <person name="Kumar T.K.A."/>
            <person name="Kuo A."/>
            <person name="LaButti K."/>
            <person name="Larrondo L.F."/>
            <person name="Lindquist E."/>
            <person name="Ling A."/>
            <person name="Lombard V."/>
            <person name="Lucas S."/>
            <person name="Lundell T."/>
            <person name="Martin R."/>
            <person name="McLaughlin D.J."/>
            <person name="Morgenstern I."/>
            <person name="Morin E."/>
            <person name="Murat C."/>
            <person name="Nagy L.G."/>
            <person name="Nolan M."/>
            <person name="Ohm R.A."/>
            <person name="Patyshakuliyeva A."/>
            <person name="Rokas A."/>
            <person name="Ruiz-Duenas F.J."/>
            <person name="Sabat G."/>
            <person name="Salamov A."/>
            <person name="Samejima M."/>
            <person name="Schmutz J."/>
            <person name="Slot J.C."/>
            <person name="St John F."/>
            <person name="Stenlid J."/>
            <person name="Sun H."/>
            <person name="Sun S."/>
            <person name="Syed K."/>
            <person name="Tsang A."/>
            <person name="Wiebenga A."/>
            <person name="Young D."/>
            <person name="Pisabarro A."/>
            <person name="Eastwood D.C."/>
            <person name="Martin F."/>
            <person name="Cullen D."/>
            <person name="Grigoriev I.V."/>
            <person name="Hibbett D.S."/>
        </authorList>
    </citation>
    <scope>NUCLEOTIDE SEQUENCE [LARGE SCALE GENOMIC DNA]</scope>
    <source>
        <strain evidence="7">RWD-64-598 SS2</strain>
    </source>
</reference>
<evidence type="ECO:0000256" key="3">
    <source>
        <dbReference type="ARBA" id="ARBA00022525"/>
    </source>
</evidence>
<keyword evidence="7" id="KW-1185">Reference proteome</keyword>
<dbReference type="Gene3D" id="3.40.50.150">
    <property type="entry name" value="Vaccinia Virus protein VP39"/>
    <property type="match status" value="1"/>
</dbReference>
<dbReference type="Pfam" id="PF08241">
    <property type="entry name" value="Methyltransf_11"/>
    <property type="match status" value="1"/>
</dbReference>
<organism evidence="6 7">
    <name type="scientific">Coniophora puteana (strain RWD-64-598)</name>
    <name type="common">Brown rot fungus</name>
    <dbReference type="NCBI Taxonomy" id="741705"/>
    <lineage>
        <taxon>Eukaryota</taxon>
        <taxon>Fungi</taxon>
        <taxon>Dikarya</taxon>
        <taxon>Basidiomycota</taxon>
        <taxon>Agaricomycotina</taxon>
        <taxon>Agaricomycetes</taxon>
        <taxon>Agaricomycetidae</taxon>
        <taxon>Boletales</taxon>
        <taxon>Coniophorineae</taxon>
        <taxon>Coniophoraceae</taxon>
        <taxon>Coniophora</taxon>
    </lineage>
</organism>
<evidence type="ECO:0000259" key="5">
    <source>
        <dbReference type="Pfam" id="PF08241"/>
    </source>
</evidence>
<sequence length="195" mass="20811">MFVSTSALIAFAAIAVPTALTQSTQSSVSYNNTYDSGSDSMSTVVCSDRSNGLASKWPTFANVPISCLSVHWWDEHSKYALLHCMNPAHIHFICNEILKTAWINTCNNTHNNTANAVVDVHAPSRQALQGMDVLDIGCGRGLLSESLASLGASMLGINTSESNIHIASLHTQACSDGKEEELKHSCGCAQPKCLA</sequence>
<feature type="chain" id="PRO_5024321645" description="Methyltransferase type 11 domain-containing protein" evidence="4">
    <location>
        <begin position="22"/>
        <end position="195"/>
    </location>
</feature>
<comment type="subcellular location">
    <subcellularLocation>
        <location evidence="1">Secreted</location>
    </subcellularLocation>
</comment>
<dbReference type="Pfam" id="PF07249">
    <property type="entry name" value="Cerato-platanin"/>
    <property type="match status" value="1"/>
</dbReference>
<dbReference type="Proteomes" id="UP000053558">
    <property type="component" value="Unassembled WGS sequence"/>
</dbReference>
<keyword evidence="3" id="KW-0964">Secreted</keyword>
<evidence type="ECO:0000313" key="6">
    <source>
        <dbReference type="EMBL" id="EIW84161.1"/>
    </source>
</evidence>
<dbReference type="SUPFAM" id="SSF53335">
    <property type="entry name" value="S-adenosyl-L-methionine-dependent methyltransferases"/>
    <property type="match status" value="1"/>
</dbReference>
<dbReference type="InterPro" id="IPR013216">
    <property type="entry name" value="Methyltransf_11"/>
</dbReference>
<dbReference type="RefSeq" id="XP_007765424.1">
    <property type="nucleotide sequence ID" value="XM_007767234.1"/>
</dbReference>
<dbReference type="GO" id="GO:0008757">
    <property type="term" value="F:S-adenosylmethionine-dependent methyltransferase activity"/>
    <property type="evidence" value="ECO:0007669"/>
    <property type="project" value="InterPro"/>
</dbReference>
<accession>A0A5M3MZV2</accession>
<evidence type="ECO:0000256" key="1">
    <source>
        <dbReference type="ARBA" id="ARBA00004613"/>
    </source>
</evidence>
<name>A0A5M3MZV2_CONPW</name>
<keyword evidence="4" id="KW-0732">Signal</keyword>
<dbReference type="AlphaFoldDB" id="A0A5M3MZV2"/>
<dbReference type="GeneID" id="19208888"/>
<dbReference type="InterPro" id="IPR029063">
    <property type="entry name" value="SAM-dependent_MTases_sf"/>
</dbReference>
<evidence type="ECO:0000256" key="2">
    <source>
        <dbReference type="ARBA" id="ARBA00010421"/>
    </source>
</evidence>
<dbReference type="EMBL" id="JH711575">
    <property type="protein sequence ID" value="EIW84161.1"/>
    <property type="molecule type" value="Genomic_DNA"/>
</dbReference>
<dbReference type="InterPro" id="IPR036908">
    <property type="entry name" value="RlpA-like_sf"/>
</dbReference>
<protein>
    <recommendedName>
        <fullName evidence="5">Methyltransferase type 11 domain-containing protein</fullName>
    </recommendedName>
</protein>
<dbReference type="Gene3D" id="2.40.40.10">
    <property type="entry name" value="RlpA-like domain"/>
    <property type="match status" value="1"/>
</dbReference>
<dbReference type="KEGG" id="cput:CONPUDRAFT_71002"/>
<comment type="similarity">
    <text evidence="2">Belongs to the cerato-platanin family.</text>
</comment>
<evidence type="ECO:0000256" key="4">
    <source>
        <dbReference type="SAM" id="SignalP"/>
    </source>
</evidence>
<proteinExistence type="inferred from homology"/>
<dbReference type="GO" id="GO:0005576">
    <property type="term" value="C:extracellular region"/>
    <property type="evidence" value="ECO:0007669"/>
    <property type="project" value="UniProtKB-SubCell"/>
</dbReference>